<comment type="caution">
    <text evidence="2">The sequence shown here is derived from an EMBL/GenBank/DDBJ whole genome shotgun (WGS) entry which is preliminary data.</text>
</comment>
<evidence type="ECO:0000256" key="1">
    <source>
        <dbReference type="SAM" id="SignalP"/>
    </source>
</evidence>
<evidence type="ECO:0000313" key="2">
    <source>
        <dbReference type="EMBL" id="KAJ4924423.1"/>
    </source>
</evidence>
<dbReference type="EMBL" id="JAPTMU010000023">
    <property type="protein sequence ID" value="KAJ4924423.1"/>
    <property type="molecule type" value="Genomic_DNA"/>
</dbReference>
<feature type="signal peptide" evidence="1">
    <location>
        <begin position="1"/>
        <end position="30"/>
    </location>
</feature>
<keyword evidence="1" id="KW-0732">Signal</keyword>
<accession>A0AAD6AFZ6</accession>
<name>A0AAD6AFZ6_9TELE</name>
<gene>
    <name evidence="2" type="ORF">JOQ06_000663</name>
</gene>
<protein>
    <submittedName>
        <fullName evidence="2">Uncharacterized protein</fullName>
    </submittedName>
</protein>
<reference evidence="2" key="1">
    <citation type="submission" date="2022-11" db="EMBL/GenBank/DDBJ databases">
        <title>Chromosome-level genome of Pogonophryne albipinna.</title>
        <authorList>
            <person name="Jo E."/>
        </authorList>
    </citation>
    <scope>NUCLEOTIDE SEQUENCE</scope>
    <source>
        <strain evidence="2">SGF0006</strain>
        <tissue evidence="2">Muscle</tissue>
    </source>
</reference>
<dbReference type="Proteomes" id="UP001219934">
    <property type="component" value="Unassembled WGS sequence"/>
</dbReference>
<feature type="chain" id="PRO_5042216964" evidence="1">
    <location>
        <begin position="31"/>
        <end position="101"/>
    </location>
</feature>
<sequence>MGRREYFRGTGTIGLWVAFGTLPTVPVARAGHVPDLQTKRACWDTQEVEEAEQSLAAIRAHSSVWGKNPEGSRSRLDEELICNVAGVGLNSRAAAESPSAP</sequence>
<keyword evidence="3" id="KW-1185">Reference proteome</keyword>
<organism evidence="2 3">
    <name type="scientific">Pogonophryne albipinna</name>
    <dbReference type="NCBI Taxonomy" id="1090488"/>
    <lineage>
        <taxon>Eukaryota</taxon>
        <taxon>Metazoa</taxon>
        <taxon>Chordata</taxon>
        <taxon>Craniata</taxon>
        <taxon>Vertebrata</taxon>
        <taxon>Euteleostomi</taxon>
        <taxon>Actinopterygii</taxon>
        <taxon>Neopterygii</taxon>
        <taxon>Teleostei</taxon>
        <taxon>Neoteleostei</taxon>
        <taxon>Acanthomorphata</taxon>
        <taxon>Eupercaria</taxon>
        <taxon>Perciformes</taxon>
        <taxon>Notothenioidei</taxon>
        <taxon>Pogonophryne</taxon>
    </lineage>
</organism>
<proteinExistence type="predicted"/>
<dbReference type="AlphaFoldDB" id="A0AAD6AFZ6"/>
<feature type="non-terminal residue" evidence="2">
    <location>
        <position position="1"/>
    </location>
</feature>
<evidence type="ECO:0000313" key="3">
    <source>
        <dbReference type="Proteomes" id="UP001219934"/>
    </source>
</evidence>